<accession>G0EG13</accession>
<protein>
    <submittedName>
        <fullName evidence="1">Uncharacterized protein</fullName>
    </submittedName>
</protein>
<organism evidence="1 2">
    <name type="scientific">Pyrolobus fumarii (strain DSM 11204 / 1A)</name>
    <dbReference type="NCBI Taxonomy" id="694429"/>
    <lineage>
        <taxon>Archaea</taxon>
        <taxon>Thermoproteota</taxon>
        <taxon>Thermoprotei</taxon>
        <taxon>Desulfurococcales</taxon>
        <taxon>Pyrodictiaceae</taxon>
        <taxon>Pyrolobus</taxon>
    </lineage>
</organism>
<name>G0EG13_PYRF1</name>
<dbReference type="AlphaFoldDB" id="G0EG13"/>
<proteinExistence type="predicted"/>
<dbReference type="Proteomes" id="UP000001037">
    <property type="component" value="Chromosome"/>
</dbReference>
<dbReference type="STRING" id="694429.Pyrfu_1255"/>
<evidence type="ECO:0000313" key="1">
    <source>
        <dbReference type="EMBL" id="AEM39114.1"/>
    </source>
</evidence>
<dbReference type="EMBL" id="CP002838">
    <property type="protein sequence ID" value="AEM39114.1"/>
    <property type="molecule type" value="Genomic_DNA"/>
</dbReference>
<dbReference type="KEGG" id="pfm:Pyrfu_1255"/>
<sequence>MPFDVRDLVGRYVKHGWGGRRLEIHVYSVDENGVAIGLNSKPTIPYVVVWRKTIGLVRPSARELEEFYRAHYRELKRIAIDVVEGRWANLPPIYWEIGYALEANVDGVNDWSGIQDEHLKLCARIVGSVAAEAKKLLRDRLKRLAGLVNTVEPKTVNEYLVLGNELRKTLKELLALSYIVNSLTNSLTVSDIVLRNCRGCTESFVKAVEEYIVRSGGRQGFRRNTLREVLRQILSSISVSCVTPT</sequence>
<keyword evidence="2" id="KW-1185">Reference proteome</keyword>
<gene>
    <name evidence="1" type="ordered locus">Pyrfu_1255</name>
</gene>
<dbReference type="InParanoid" id="G0EG13"/>
<evidence type="ECO:0000313" key="2">
    <source>
        <dbReference type="Proteomes" id="UP000001037"/>
    </source>
</evidence>
<dbReference type="RefSeq" id="WP_014026791.1">
    <property type="nucleotide sequence ID" value="NC_015931.1"/>
</dbReference>
<reference evidence="1 2" key="1">
    <citation type="journal article" date="2011" name="Stand. Genomic Sci.">
        <title>Complete genome sequence of the hyperthermophilic chemolithoautotroph Pyrolobus fumarii type strain (1A).</title>
        <authorList>
            <person name="Anderson I."/>
            <person name="Goker M."/>
            <person name="Nolan M."/>
            <person name="Lucas S."/>
            <person name="Hammon N."/>
            <person name="Deshpande S."/>
            <person name="Cheng J.F."/>
            <person name="Tapia R."/>
            <person name="Han C."/>
            <person name="Goodwin L."/>
            <person name="Pitluck S."/>
            <person name="Huntemann M."/>
            <person name="Liolios K."/>
            <person name="Ivanova N."/>
            <person name="Pagani I."/>
            <person name="Mavromatis K."/>
            <person name="Ovchinikova G."/>
            <person name="Pati A."/>
            <person name="Chen A."/>
            <person name="Palaniappan K."/>
            <person name="Land M."/>
            <person name="Hauser L."/>
            <person name="Brambilla E.M."/>
            <person name="Huber H."/>
            <person name="Yasawong M."/>
            <person name="Rohde M."/>
            <person name="Spring S."/>
            <person name="Abt B."/>
            <person name="Sikorski J."/>
            <person name="Wirth R."/>
            <person name="Detter J.C."/>
            <person name="Woyke T."/>
            <person name="Bristow J."/>
            <person name="Eisen J.A."/>
            <person name="Markowitz V."/>
            <person name="Hugenholtz P."/>
            <person name="Kyrpides N.C."/>
            <person name="Klenk H.P."/>
            <person name="Lapidus A."/>
        </authorList>
    </citation>
    <scope>NUCLEOTIDE SEQUENCE [LARGE SCALE GENOMIC DNA]</scope>
    <source>
        <strain evidence="2">DSM 11204 / 1A</strain>
    </source>
</reference>
<dbReference type="GeneID" id="11138438"/>
<dbReference type="HOGENOM" id="CLU_1131651_0_0_2"/>